<keyword evidence="7" id="KW-0924">Ammonia transport</keyword>
<dbReference type="PANTHER" id="PTHR43029:SF10">
    <property type="entry name" value="AMMONIUM TRANSPORTER MEP2"/>
    <property type="match status" value="1"/>
</dbReference>
<keyword evidence="4 8" id="KW-0812">Transmembrane</keyword>
<proteinExistence type="inferred from homology"/>
<dbReference type="PANTHER" id="PTHR43029">
    <property type="entry name" value="AMMONIUM TRANSPORTER MEP2"/>
    <property type="match status" value="1"/>
</dbReference>
<keyword evidence="3" id="KW-0813">Transport</keyword>
<comment type="subcellular location">
    <subcellularLocation>
        <location evidence="1">Membrane</location>
        <topology evidence="1">Multi-pass membrane protein</topology>
    </subcellularLocation>
</comment>
<feature type="domain" description="Ammonium transporter AmtB-like" evidence="10">
    <location>
        <begin position="39"/>
        <end position="432"/>
    </location>
</feature>
<evidence type="ECO:0000313" key="12">
    <source>
        <dbReference type="Proteomes" id="UP000444401"/>
    </source>
</evidence>
<feature type="signal peptide" evidence="9">
    <location>
        <begin position="1"/>
        <end position="24"/>
    </location>
</feature>
<evidence type="ECO:0000256" key="9">
    <source>
        <dbReference type="SAM" id="SignalP"/>
    </source>
</evidence>
<evidence type="ECO:0000256" key="8">
    <source>
        <dbReference type="SAM" id="Phobius"/>
    </source>
</evidence>
<evidence type="ECO:0000256" key="6">
    <source>
        <dbReference type="ARBA" id="ARBA00023136"/>
    </source>
</evidence>
<evidence type="ECO:0000256" key="3">
    <source>
        <dbReference type="ARBA" id="ARBA00022448"/>
    </source>
</evidence>
<feature type="transmembrane region" description="Helical" evidence="8">
    <location>
        <begin position="224"/>
        <end position="245"/>
    </location>
</feature>
<dbReference type="SUPFAM" id="SSF111352">
    <property type="entry name" value="Ammonium transporter"/>
    <property type="match status" value="1"/>
</dbReference>
<keyword evidence="9" id="KW-0732">Signal</keyword>
<accession>A0ABW9UWF2</accession>
<keyword evidence="6 8" id="KW-0472">Membrane</keyword>
<evidence type="ECO:0000256" key="1">
    <source>
        <dbReference type="ARBA" id="ARBA00004141"/>
    </source>
</evidence>
<keyword evidence="12" id="KW-1185">Reference proteome</keyword>
<protein>
    <submittedName>
        <fullName evidence="11">Ammonium transporter</fullName>
    </submittedName>
</protein>
<feature type="transmembrane region" description="Helical" evidence="8">
    <location>
        <begin position="156"/>
        <end position="177"/>
    </location>
</feature>
<name>A0ABW9UWF2_9SPHN</name>
<dbReference type="InterPro" id="IPR029020">
    <property type="entry name" value="Ammonium/urea_transptr"/>
</dbReference>
<reference evidence="11 12" key="1">
    <citation type="submission" date="2019-12" db="EMBL/GenBank/DDBJ databases">
        <title>Genomic-based taxomic classification of the family Erythrobacteraceae.</title>
        <authorList>
            <person name="Xu L."/>
        </authorList>
    </citation>
    <scope>NUCLEOTIDE SEQUENCE [LARGE SCALE GENOMIC DNA]</scope>
    <source>
        <strain evidence="11 12">H32</strain>
    </source>
</reference>
<dbReference type="Proteomes" id="UP000444401">
    <property type="component" value="Unassembled WGS sequence"/>
</dbReference>
<comment type="similarity">
    <text evidence="2">Belongs to the ammonia transporter channel (TC 1.A.11.2) family.</text>
</comment>
<feature type="transmembrane region" description="Helical" evidence="8">
    <location>
        <begin position="383"/>
        <end position="411"/>
    </location>
</feature>
<sequence length="434" mass="43474">MRAGVTAKALALLVVALAAAPASAQELVQLAANDGGDTAWILAAAAIALLAALPGLALYYAGRTPPHAAASIALQVGAIAAMVSLAWVTIGYTLAFGPVTLGWLGNHAHWMLANLGNVRPGTLLPESAFVLFQMLFPVIAACLMAGSWAGRARLGWVIAFAGLWSLLVQAPVTHWLWGGGWIASTLGTLDFAGGLTMHVTAGVSALVVALLLGRRAGLQAGDAFDARPELVAAGAGTMWIAWLVLNGGSALAATDDASSAMLNAHLAACAGALAWLGQERLATGRTTVSGWAKGVLAGLAAATPASGFVSPGAAIVLGALAAVAGRGVAILVRDRLAIDDTLGVFAVHGAGAAIGSVLLGLFLSESLGGVGYAEGMTMGSQLLAQVLGTAVVAGWSAVATAIAALMVSLVVPMRVSEEEERAGLDASRHRDPAA</sequence>
<evidence type="ECO:0000256" key="5">
    <source>
        <dbReference type="ARBA" id="ARBA00022989"/>
    </source>
</evidence>
<dbReference type="Pfam" id="PF00909">
    <property type="entry name" value="Ammonium_transp"/>
    <property type="match status" value="1"/>
</dbReference>
<evidence type="ECO:0000256" key="2">
    <source>
        <dbReference type="ARBA" id="ARBA00005887"/>
    </source>
</evidence>
<feature type="chain" id="PRO_5046560535" evidence="9">
    <location>
        <begin position="25"/>
        <end position="434"/>
    </location>
</feature>
<feature type="transmembrane region" description="Helical" evidence="8">
    <location>
        <begin position="40"/>
        <end position="60"/>
    </location>
</feature>
<dbReference type="InterPro" id="IPR001905">
    <property type="entry name" value="Ammonium_transpt"/>
</dbReference>
<keyword evidence="5 8" id="KW-1133">Transmembrane helix</keyword>
<gene>
    <name evidence="11" type="ORF">GRI72_02320</name>
</gene>
<evidence type="ECO:0000259" key="10">
    <source>
        <dbReference type="Pfam" id="PF00909"/>
    </source>
</evidence>
<feature type="transmembrane region" description="Helical" evidence="8">
    <location>
        <begin position="313"/>
        <end position="332"/>
    </location>
</feature>
<comment type="caution">
    <text evidence="11">The sequence shown here is derived from an EMBL/GenBank/DDBJ whole genome shotgun (WGS) entry which is preliminary data.</text>
</comment>
<organism evidence="11 12">
    <name type="scientific">Pelagerythrobacter marinus</name>
    <dbReference type="NCBI Taxonomy" id="538382"/>
    <lineage>
        <taxon>Bacteria</taxon>
        <taxon>Pseudomonadati</taxon>
        <taxon>Pseudomonadota</taxon>
        <taxon>Alphaproteobacteria</taxon>
        <taxon>Sphingomonadales</taxon>
        <taxon>Erythrobacteraceae</taxon>
        <taxon>Pelagerythrobacter</taxon>
    </lineage>
</organism>
<feature type="transmembrane region" description="Helical" evidence="8">
    <location>
        <begin position="72"/>
        <end position="95"/>
    </location>
</feature>
<dbReference type="InterPro" id="IPR024041">
    <property type="entry name" value="NH4_transpt_AmtB-like_dom"/>
</dbReference>
<evidence type="ECO:0000313" key="11">
    <source>
        <dbReference type="EMBL" id="MXO67667.1"/>
    </source>
</evidence>
<feature type="transmembrane region" description="Helical" evidence="8">
    <location>
        <begin position="344"/>
        <end position="363"/>
    </location>
</feature>
<evidence type="ECO:0000256" key="7">
    <source>
        <dbReference type="ARBA" id="ARBA00023177"/>
    </source>
</evidence>
<feature type="transmembrane region" description="Helical" evidence="8">
    <location>
        <begin position="128"/>
        <end position="149"/>
    </location>
</feature>
<evidence type="ECO:0000256" key="4">
    <source>
        <dbReference type="ARBA" id="ARBA00022692"/>
    </source>
</evidence>
<feature type="transmembrane region" description="Helical" evidence="8">
    <location>
        <begin position="189"/>
        <end position="212"/>
    </location>
</feature>
<dbReference type="EMBL" id="WTYO01000001">
    <property type="protein sequence ID" value="MXO67667.1"/>
    <property type="molecule type" value="Genomic_DNA"/>
</dbReference>
<dbReference type="Gene3D" id="1.10.3430.10">
    <property type="entry name" value="Ammonium transporter AmtB like domains"/>
    <property type="match status" value="1"/>
</dbReference>